<dbReference type="EMBL" id="CP031023">
    <property type="protein sequence ID" value="AZA16458.1"/>
    <property type="molecule type" value="Genomic_DNA"/>
</dbReference>
<dbReference type="GO" id="GO:0030420">
    <property type="term" value="P:establishment of competence for transformation"/>
    <property type="evidence" value="ECO:0007669"/>
    <property type="project" value="UniProtKB-KW"/>
</dbReference>
<dbReference type="NCBIfam" id="TIGR02532">
    <property type="entry name" value="IV_pilin_GFxxxE"/>
    <property type="match status" value="1"/>
</dbReference>
<evidence type="ECO:0000313" key="4">
    <source>
        <dbReference type="EMBL" id="AZA16458.1"/>
    </source>
</evidence>
<evidence type="ECO:0000256" key="1">
    <source>
        <dbReference type="ARBA" id="ARBA00004241"/>
    </source>
</evidence>
<proteinExistence type="predicted"/>
<keyword evidence="3" id="KW-0472">Membrane</keyword>
<name>A0A1L3JWX4_LACDL</name>
<dbReference type="AlphaFoldDB" id="A0A1L3JWX4"/>
<feature type="transmembrane region" description="Helical" evidence="3">
    <location>
        <begin position="6"/>
        <end position="25"/>
    </location>
</feature>
<sequence>MRQKAFSLLETVITLAIAGMLLGIGEMSFQGFEDKINFDRFCRQAAGLFQEKIRSAAITGKRVVIYNQSSQGKLEVIQDGRHESLKIPDGVTVYTNFNNTSGWTISSDGTTSQAFTLRIIKNDQGKKEYEKAYTFLLSWGKINEK</sequence>
<keyword evidence="3" id="KW-1133">Transmembrane helix</keyword>
<keyword evidence="3" id="KW-0812">Transmembrane</keyword>
<keyword evidence="2" id="KW-0178">Competence</keyword>
<dbReference type="Pfam" id="PF07963">
    <property type="entry name" value="N_methyl"/>
    <property type="match status" value="1"/>
</dbReference>
<protein>
    <submittedName>
        <fullName evidence="4">Type II secretion system protein</fullName>
    </submittedName>
</protein>
<comment type="subcellular location">
    <subcellularLocation>
        <location evidence="1">Cell surface</location>
    </subcellularLocation>
</comment>
<reference evidence="4" key="1">
    <citation type="submission" date="2018-07" db="EMBL/GenBank/DDBJ databases">
        <authorList>
            <person name="Somerville V."/>
        </authorList>
    </citation>
    <scope>NUCLEOTIDE SEQUENCE</scope>
    <source>
        <strain evidence="4">NWC_2_2</strain>
    </source>
</reference>
<gene>
    <name evidence="4" type="ORF">DQL93_08145</name>
</gene>
<dbReference type="RefSeq" id="WP_002880036.1">
    <property type="nucleotide sequence ID" value="NZ_BJLO01000006.1"/>
</dbReference>
<evidence type="ECO:0000256" key="3">
    <source>
        <dbReference type="SAM" id="Phobius"/>
    </source>
</evidence>
<dbReference type="GeneID" id="69668662"/>
<organism evidence="4">
    <name type="scientific">Lactobacillus delbrueckii subsp. lactis</name>
    <dbReference type="NCBI Taxonomy" id="29397"/>
    <lineage>
        <taxon>Bacteria</taxon>
        <taxon>Bacillati</taxon>
        <taxon>Bacillota</taxon>
        <taxon>Bacilli</taxon>
        <taxon>Lactobacillales</taxon>
        <taxon>Lactobacillaceae</taxon>
        <taxon>Lactobacillus</taxon>
    </lineage>
</organism>
<dbReference type="InterPro" id="IPR012902">
    <property type="entry name" value="N_methyl_site"/>
</dbReference>
<accession>A0A1L3JWX4</accession>
<dbReference type="SUPFAM" id="SSF54523">
    <property type="entry name" value="Pili subunits"/>
    <property type="match status" value="1"/>
</dbReference>
<dbReference type="GO" id="GO:0009986">
    <property type="term" value="C:cell surface"/>
    <property type="evidence" value="ECO:0007669"/>
    <property type="project" value="UniProtKB-SubCell"/>
</dbReference>
<dbReference type="InterPro" id="IPR045584">
    <property type="entry name" value="Pilin-like"/>
</dbReference>
<evidence type="ECO:0000256" key="2">
    <source>
        <dbReference type="ARBA" id="ARBA00023287"/>
    </source>
</evidence>